<dbReference type="OrthoDB" id="6412187at2759"/>
<dbReference type="SUPFAM" id="SSF53649">
    <property type="entry name" value="Alkaline phosphatase-like"/>
    <property type="match status" value="1"/>
</dbReference>
<organism evidence="1 2">
    <name type="scientific">Haemaphysalis longicornis</name>
    <name type="common">Bush tick</name>
    <dbReference type="NCBI Taxonomy" id="44386"/>
    <lineage>
        <taxon>Eukaryota</taxon>
        <taxon>Metazoa</taxon>
        <taxon>Ecdysozoa</taxon>
        <taxon>Arthropoda</taxon>
        <taxon>Chelicerata</taxon>
        <taxon>Arachnida</taxon>
        <taxon>Acari</taxon>
        <taxon>Parasitiformes</taxon>
        <taxon>Ixodida</taxon>
        <taxon>Ixodoidea</taxon>
        <taxon>Ixodidae</taxon>
        <taxon>Haemaphysalinae</taxon>
        <taxon>Haemaphysalis</taxon>
    </lineage>
</organism>
<dbReference type="EMBL" id="JABSTR010000011">
    <property type="protein sequence ID" value="KAH9381759.1"/>
    <property type="molecule type" value="Genomic_DNA"/>
</dbReference>
<dbReference type="Gene3D" id="3.40.720.10">
    <property type="entry name" value="Alkaline Phosphatase, subunit A"/>
    <property type="match status" value="1"/>
</dbReference>
<dbReference type="Pfam" id="PF02995">
    <property type="entry name" value="DUF229"/>
    <property type="match status" value="1"/>
</dbReference>
<proteinExistence type="predicted"/>
<evidence type="ECO:0000313" key="2">
    <source>
        <dbReference type="Proteomes" id="UP000821853"/>
    </source>
</evidence>
<dbReference type="InterPro" id="IPR017850">
    <property type="entry name" value="Alkaline_phosphatase_core_sf"/>
</dbReference>
<dbReference type="PANTHER" id="PTHR10974">
    <property type="entry name" value="FI08016P-RELATED"/>
    <property type="match status" value="1"/>
</dbReference>
<dbReference type="Proteomes" id="UP000821853">
    <property type="component" value="Chromosome 9"/>
</dbReference>
<dbReference type="AlphaFoldDB" id="A0A9J6H4M5"/>
<evidence type="ECO:0000313" key="1">
    <source>
        <dbReference type="EMBL" id="KAH9381759.1"/>
    </source>
</evidence>
<dbReference type="VEuPathDB" id="VectorBase:HLOH_054876"/>
<gene>
    <name evidence="1" type="ORF">HPB48_010578</name>
</gene>
<dbReference type="InterPro" id="IPR004245">
    <property type="entry name" value="DUF229"/>
</dbReference>
<accession>A0A9J6H4M5</accession>
<protein>
    <submittedName>
        <fullName evidence="1">Uncharacterized protein</fullName>
    </submittedName>
</protein>
<dbReference type="PANTHER" id="PTHR10974:SF1">
    <property type="entry name" value="FI08016P-RELATED"/>
    <property type="match status" value="1"/>
</dbReference>
<reference evidence="1 2" key="1">
    <citation type="journal article" date="2020" name="Cell">
        <title>Large-Scale Comparative Analyses of Tick Genomes Elucidate Their Genetic Diversity and Vector Capacities.</title>
        <authorList>
            <consortium name="Tick Genome and Microbiome Consortium (TIGMIC)"/>
            <person name="Jia N."/>
            <person name="Wang J."/>
            <person name="Shi W."/>
            <person name="Du L."/>
            <person name="Sun Y."/>
            <person name="Zhan W."/>
            <person name="Jiang J.F."/>
            <person name="Wang Q."/>
            <person name="Zhang B."/>
            <person name="Ji P."/>
            <person name="Bell-Sakyi L."/>
            <person name="Cui X.M."/>
            <person name="Yuan T.T."/>
            <person name="Jiang B.G."/>
            <person name="Yang W.F."/>
            <person name="Lam T.T."/>
            <person name="Chang Q.C."/>
            <person name="Ding S.J."/>
            <person name="Wang X.J."/>
            <person name="Zhu J.G."/>
            <person name="Ruan X.D."/>
            <person name="Zhao L."/>
            <person name="Wei J.T."/>
            <person name="Ye R.Z."/>
            <person name="Que T.C."/>
            <person name="Du C.H."/>
            <person name="Zhou Y.H."/>
            <person name="Cheng J.X."/>
            <person name="Dai P.F."/>
            <person name="Guo W.B."/>
            <person name="Han X.H."/>
            <person name="Huang E.J."/>
            <person name="Li L.F."/>
            <person name="Wei W."/>
            <person name="Gao Y.C."/>
            <person name="Liu J.Z."/>
            <person name="Shao H.Z."/>
            <person name="Wang X."/>
            <person name="Wang C.C."/>
            <person name="Yang T.C."/>
            <person name="Huo Q.B."/>
            <person name="Li W."/>
            <person name="Chen H.Y."/>
            <person name="Chen S.E."/>
            <person name="Zhou L.G."/>
            <person name="Ni X.B."/>
            <person name="Tian J.H."/>
            <person name="Sheng Y."/>
            <person name="Liu T."/>
            <person name="Pan Y.S."/>
            <person name="Xia L.Y."/>
            <person name="Li J."/>
            <person name="Zhao F."/>
            <person name="Cao W.C."/>
        </authorList>
    </citation>
    <scope>NUCLEOTIDE SEQUENCE [LARGE SCALE GENOMIC DNA]</scope>
    <source>
        <strain evidence="1">HaeL-2018</strain>
    </source>
</reference>
<comment type="caution">
    <text evidence="1">The sequence shown here is derived from an EMBL/GenBank/DDBJ whole genome shotgun (WGS) entry which is preliminary data.</text>
</comment>
<name>A0A9J6H4M5_HAELO</name>
<sequence>MRNEETSAPCRSPTSRSEALLRYVSDVFRLRELRRRFGYLWLSQHTDGGFFNAVSYLDQPLKYFLRNLSKSGALNDTALVLLSSHGKATHDSVFNPGVRSTGAPFCFLVLPEKFLRRHPDVAVALEVNQRRLVTPFDLHATLLALATLPTLRFESTGKGSTLLKAISPHRSCGTPFCRQTCAVVWNRNLKLW</sequence>
<dbReference type="GO" id="GO:0005615">
    <property type="term" value="C:extracellular space"/>
    <property type="evidence" value="ECO:0007669"/>
    <property type="project" value="TreeGrafter"/>
</dbReference>
<keyword evidence="2" id="KW-1185">Reference proteome</keyword>